<keyword evidence="1" id="KW-0349">Heme</keyword>
<dbReference type="Pfam" id="PF13442">
    <property type="entry name" value="Cytochrome_CBB3"/>
    <property type="match status" value="1"/>
</dbReference>
<protein>
    <submittedName>
        <fullName evidence="5">Cytochrome c</fullName>
    </submittedName>
</protein>
<dbReference type="EMBL" id="CP071060">
    <property type="protein sequence ID" value="QSI77571.1"/>
    <property type="molecule type" value="Genomic_DNA"/>
</dbReference>
<dbReference type="RefSeq" id="WP_172201147.1">
    <property type="nucleotide sequence ID" value="NZ_CP071060.1"/>
</dbReference>
<keyword evidence="3" id="KW-0408">Iron</keyword>
<dbReference type="Gene3D" id="1.10.760.10">
    <property type="entry name" value="Cytochrome c-like domain"/>
    <property type="match status" value="1"/>
</dbReference>
<accession>A0ABX7M740</accession>
<sequence>MSPHLFDRIIRIGAVGALLLGFWQASDASAAPSAERVDALIHLVRQDCGSCHGMQLTGGLGPALNAGTLANRPREAMLATILHGRPGTPMPPWAPFLTEGEADWILDQLINGFPQELARAH</sequence>
<dbReference type="InterPro" id="IPR036909">
    <property type="entry name" value="Cyt_c-like_dom_sf"/>
</dbReference>
<dbReference type="SUPFAM" id="SSF46626">
    <property type="entry name" value="Cytochrome c"/>
    <property type="match status" value="1"/>
</dbReference>
<evidence type="ECO:0000313" key="5">
    <source>
        <dbReference type="EMBL" id="QSI77571.1"/>
    </source>
</evidence>
<evidence type="ECO:0000256" key="3">
    <source>
        <dbReference type="ARBA" id="ARBA00023004"/>
    </source>
</evidence>
<gene>
    <name evidence="5" type="ORF">JY500_02625</name>
</gene>
<feature type="domain" description="Cytochrome c" evidence="4">
    <location>
        <begin position="42"/>
        <end position="106"/>
    </location>
</feature>
<proteinExistence type="predicted"/>
<organism evidence="5 6">
    <name type="scientific">Niveibacterium microcysteis</name>
    <dbReference type="NCBI Taxonomy" id="2811415"/>
    <lineage>
        <taxon>Bacteria</taxon>
        <taxon>Pseudomonadati</taxon>
        <taxon>Pseudomonadota</taxon>
        <taxon>Betaproteobacteria</taxon>
        <taxon>Rhodocyclales</taxon>
        <taxon>Rhodocyclaceae</taxon>
        <taxon>Niveibacterium</taxon>
    </lineage>
</organism>
<keyword evidence="6" id="KW-1185">Reference proteome</keyword>
<evidence type="ECO:0000256" key="1">
    <source>
        <dbReference type="ARBA" id="ARBA00022617"/>
    </source>
</evidence>
<dbReference type="InterPro" id="IPR009056">
    <property type="entry name" value="Cyt_c-like_dom"/>
</dbReference>
<reference evidence="5 6" key="1">
    <citation type="submission" date="2021-02" db="EMBL/GenBank/DDBJ databases">
        <title>Niveibacterium changnyeongensis HC41.</title>
        <authorList>
            <person name="Kang M."/>
        </authorList>
    </citation>
    <scope>NUCLEOTIDE SEQUENCE [LARGE SCALE GENOMIC DNA]</scope>
    <source>
        <strain evidence="5 6">HC41</strain>
    </source>
</reference>
<name>A0ABX7M740_9RHOO</name>
<keyword evidence="2" id="KW-0479">Metal-binding</keyword>
<evidence type="ECO:0000259" key="4">
    <source>
        <dbReference type="Pfam" id="PF13442"/>
    </source>
</evidence>
<evidence type="ECO:0000256" key="2">
    <source>
        <dbReference type="ARBA" id="ARBA00022723"/>
    </source>
</evidence>
<dbReference type="Proteomes" id="UP000663570">
    <property type="component" value="Chromosome"/>
</dbReference>
<evidence type="ECO:0000313" key="6">
    <source>
        <dbReference type="Proteomes" id="UP000663570"/>
    </source>
</evidence>